<organism evidence="1 2">
    <name type="scientific">Lentzea alba</name>
    <dbReference type="NCBI Taxonomy" id="2714351"/>
    <lineage>
        <taxon>Bacteria</taxon>
        <taxon>Bacillati</taxon>
        <taxon>Actinomycetota</taxon>
        <taxon>Actinomycetes</taxon>
        <taxon>Pseudonocardiales</taxon>
        <taxon>Pseudonocardiaceae</taxon>
        <taxon>Lentzea</taxon>
    </lineage>
</organism>
<protein>
    <submittedName>
        <fullName evidence="1">HAD hydrolase-like protein</fullName>
    </submittedName>
</protein>
<dbReference type="InterPro" id="IPR023198">
    <property type="entry name" value="PGP-like_dom2"/>
</dbReference>
<dbReference type="SFLD" id="SFLDG01129">
    <property type="entry name" value="C1.5:_HAD__Beta-PGM__Phosphata"/>
    <property type="match status" value="1"/>
</dbReference>
<evidence type="ECO:0000313" key="2">
    <source>
        <dbReference type="Proteomes" id="UP000481360"/>
    </source>
</evidence>
<accession>A0A7C9RSI4</accession>
<dbReference type="SUPFAM" id="SSF56784">
    <property type="entry name" value="HAD-like"/>
    <property type="match status" value="1"/>
</dbReference>
<dbReference type="RefSeq" id="WP_166049789.1">
    <property type="nucleotide sequence ID" value="NZ_JAAMPJ010000007.1"/>
</dbReference>
<dbReference type="AlphaFoldDB" id="A0A7C9RSI4"/>
<name>A0A7C9RSI4_9PSEU</name>
<dbReference type="Proteomes" id="UP000481360">
    <property type="component" value="Unassembled WGS sequence"/>
</dbReference>
<dbReference type="Gene3D" id="3.40.50.1000">
    <property type="entry name" value="HAD superfamily/HAD-like"/>
    <property type="match status" value="1"/>
</dbReference>
<evidence type="ECO:0000313" key="1">
    <source>
        <dbReference type="EMBL" id="NGY62385.1"/>
    </source>
</evidence>
<sequence length="237" mass="25302">MAQLEELTVTPTCLLLDLDGTLVDSADGITASVAATLTVIGVPVPDTDTLRSFVGPPMYLTFREVLGLDEPTAERALRLYRADYAERGALNSRVYDGVPSLLEMLAAGGFPMGVATSKVEDQAERITEHHGLTTHLTTVCGTSDAAGRATKRDVIRECLQRMQEQGVDVSRPLMVGDRGYDVLSAAAEGIPAVRVLWGYGTPHESVSAHATVDSPQALARLLMPSGRPEDLLSRALS</sequence>
<gene>
    <name evidence="1" type="ORF">G7043_26020</name>
</gene>
<dbReference type="Pfam" id="PF13419">
    <property type="entry name" value="HAD_2"/>
    <property type="match status" value="1"/>
</dbReference>
<dbReference type="GO" id="GO:0004713">
    <property type="term" value="F:protein tyrosine kinase activity"/>
    <property type="evidence" value="ECO:0007669"/>
    <property type="project" value="TreeGrafter"/>
</dbReference>
<dbReference type="InterPro" id="IPR041492">
    <property type="entry name" value="HAD_2"/>
</dbReference>
<proteinExistence type="predicted"/>
<dbReference type="PANTHER" id="PTHR43434">
    <property type="entry name" value="PHOSPHOGLYCOLATE PHOSPHATASE"/>
    <property type="match status" value="1"/>
</dbReference>
<reference evidence="1 2" key="1">
    <citation type="submission" date="2020-03" db="EMBL/GenBank/DDBJ databases">
        <title>Isolation and identification of active actinomycetes.</title>
        <authorList>
            <person name="Sun X."/>
        </authorList>
    </citation>
    <scope>NUCLEOTIDE SEQUENCE [LARGE SCALE GENOMIC DNA]</scope>
    <source>
        <strain evidence="1 2">NEAU-D13</strain>
    </source>
</reference>
<dbReference type="InterPro" id="IPR036412">
    <property type="entry name" value="HAD-like_sf"/>
</dbReference>
<dbReference type="Gene3D" id="1.10.150.240">
    <property type="entry name" value="Putative phosphatase, domain 2"/>
    <property type="match status" value="1"/>
</dbReference>
<dbReference type="InterPro" id="IPR050155">
    <property type="entry name" value="HAD-like_hydrolase_sf"/>
</dbReference>
<comment type="caution">
    <text evidence="1">The sequence shown here is derived from an EMBL/GenBank/DDBJ whole genome shotgun (WGS) entry which is preliminary data.</text>
</comment>
<dbReference type="GO" id="GO:0016787">
    <property type="term" value="F:hydrolase activity"/>
    <property type="evidence" value="ECO:0007669"/>
    <property type="project" value="UniProtKB-KW"/>
</dbReference>
<dbReference type="EMBL" id="JAAMPJ010000007">
    <property type="protein sequence ID" value="NGY62385.1"/>
    <property type="molecule type" value="Genomic_DNA"/>
</dbReference>
<dbReference type="GO" id="GO:0005829">
    <property type="term" value="C:cytosol"/>
    <property type="evidence" value="ECO:0007669"/>
    <property type="project" value="TreeGrafter"/>
</dbReference>
<dbReference type="SFLD" id="SFLDS00003">
    <property type="entry name" value="Haloacid_Dehalogenase"/>
    <property type="match status" value="1"/>
</dbReference>
<dbReference type="InterPro" id="IPR023214">
    <property type="entry name" value="HAD_sf"/>
</dbReference>
<keyword evidence="1" id="KW-0378">Hydrolase</keyword>
<keyword evidence="2" id="KW-1185">Reference proteome</keyword>
<dbReference type="PANTHER" id="PTHR43434:SF20">
    <property type="entry name" value="5'-NUCLEOTIDASE"/>
    <property type="match status" value="1"/>
</dbReference>